<feature type="compositionally biased region" description="Polar residues" evidence="4">
    <location>
        <begin position="270"/>
        <end position="287"/>
    </location>
</feature>
<gene>
    <name evidence="6" type="ORF">H4219_003292</name>
</gene>
<dbReference type="GO" id="GO:0004674">
    <property type="term" value="F:protein serine/threonine kinase activity"/>
    <property type="evidence" value="ECO:0007669"/>
    <property type="project" value="TreeGrafter"/>
</dbReference>
<name>A0A9W8A0X6_9FUNG</name>
<dbReference type="Gene3D" id="3.30.200.20">
    <property type="entry name" value="Phosphorylase Kinase, domain 1"/>
    <property type="match status" value="1"/>
</dbReference>
<dbReference type="OrthoDB" id="68483at2759"/>
<sequence>METNKRRPSVACHEARDQRGSEVFAHSPQIAPAAKLDLNGSFHNATNFEEANGAVFIDDGSDGLGRHRQTSAHMNDAEAVPGTAISTFPENESQGHHRHHEPRPHREGVIRRSLKSIFRIKGRSSSKPSLSSSNAANHEGGLQIGSAPPETAFAPPVIHANDCREPQMHLAKRRGSNTATPKAPLGKSLGRVLSLKQPLSLNLDKTSPEKGPITDLPETSQTQTQTQTQTQRQLLQQQDSKPASKFLEISAQPETRIVSGYPIARPYGSHPTSSALRAKSLSMTSDRSNGLPAIGMPLSSDSDQMTFVTAKPRSRTISRYEIASPVKFKGQTAHRYHHAKSTSSGVDSLRLDSPSIRKSLCLDEFGVGESSESKYFSPSSVSKVNSGKSSTTQSTESGKGMPNMDSSHISPAQSEQQKQSNVQITRKPETISARTGLLSKTPEDGLQPSHLVKQPKPESTKNLTSTPKATKTISDSATAADTVGNQPTNTATTPVSITKNGKPHSSQPHTEGYLQNSRQQQQQQLEEALPKTAAIPCEENNEEISPVQETSRMVIDYDPRTGRKMINQYVLLRELGRGVHGKVRLALDTVSKEYYAIKIIDKVSHDRRLRQPSTSEAAYTAALANCPYLKESPKVFKMLDFDRLEKVKREVAILKKCNHPNIVKLREVIDDPHARRIYLVVEYVTGGEIKWRDEQDKSIFSLDQARRIFRGLLLGVEYLHYHGIIHRDIKPANLLCTDSGIVKISDFGVSFLRSKPFTKKATRTASQNHHHHSHKQQEQEQEQKSKGLAVGESKTFNHATLSNNKQFSIGQALARNPLSVVKTEMPSITVNQTSGPGSSRSLEGDNMIVPSKSFPVTRAASQPLLFSGALRGSMNYKPSITHLTEGIPGAKSGGVANGGRYNESIKVTGGISPGNVLDTIDSWTGILAADIESQSIDPFDLSDSDEFFSSDSEGSSDIKHQIGSVFTENGKADSDNDNFSDDDDALMIGSKQVSRTPPPHTVSTEAFSEKRDDNVAPSGSLNAVNIEYDEEAEEKELAKTAGTPSFFAPELCCTADELMVILRQRRMKLLTDTAPIPLGLKPSVPEKSGHKSRHRYDADVSPRSHGLAGNLSIPNPPGPNRKTRHNRMATLGSLLIKPLGFSPGTGGTIAQRVDTGDILKHQELEHTPSSSTKINGTNENGISDNNNRHHFHFHIHRNHSNHGSESIAEGTTSDEPDRLLTPRITAHPTTGASGNARQNVVTPAIDIWAMGVTLYCLVCGKVPFKADTEFELFEIIPRKELEFPTDINLPPSLMDLLQRLLDKDYRTRITIEEIKTHPWVLQDLTSPSHWISDTHPIHRPILSVTKEEMDSAVLTVIHKKLRARIRRGVSKISKSISAGLRSRSASVAPKGADAAN</sequence>
<feature type="binding site" evidence="3">
    <location>
        <position position="598"/>
    </location>
    <ligand>
        <name>ATP</name>
        <dbReference type="ChEBI" id="CHEBI:30616"/>
    </ligand>
</feature>
<dbReference type="PROSITE" id="PS50011">
    <property type="entry name" value="PROTEIN_KINASE_DOM"/>
    <property type="match status" value="1"/>
</dbReference>
<feature type="region of interest" description="Disordered" evidence="4">
    <location>
        <begin position="86"/>
        <end position="155"/>
    </location>
</feature>
<feature type="region of interest" description="Disordered" evidence="4">
    <location>
        <begin position="760"/>
        <end position="789"/>
    </location>
</feature>
<evidence type="ECO:0000256" key="1">
    <source>
        <dbReference type="ARBA" id="ARBA00022741"/>
    </source>
</evidence>
<dbReference type="SMART" id="SM00220">
    <property type="entry name" value="S_TKc"/>
    <property type="match status" value="1"/>
</dbReference>
<feature type="compositionally biased region" description="Polar residues" evidence="4">
    <location>
        <begin position="826"/>
        <end position="841"/>
    </location>
</feature>
<dbReference type="PANTHER" id="PTHR24346">
    <property type="entry name" value="MAP/MICROTUBULE AFFINITY-REGULATING KINASE"/>
    <property type="match status" value="1"/>
</dbReference>
<dbReference type="Pfam" id="PF00069">
    <property type="entry name" value="Pkinase"/>
    <property type="match status" value="2"/>
</dbReference>
<dbReference type="Proteomes" id="UP001150538">
    <property type="component" value="Unassembled WGS sequence"/>
</dbReference>
<feature type="region of interest" description="Disordered" evidence="4">
    <location>
        <begin position="331"/>
        <end position="350"/>
    </location>
</feature>
<dbReference type="Gene3D" id="1.10.510.10">
    <property type="entry name" value="Transferase(Phosphotransferase) domain 1"/>
    <property type="match status" value="2"/>
</dbReference>
<dbReference type="InterPro" id="IPR008271">
    <property type="entry name" value="Ser/Thr_kinase_AS"/>
</dbReference>
<keyword evidence="1 3" id="KW-0547">Nucleotide-binding</keyword>
<dbReference type="EMBL" id="JANBPU010000076">
    <property type="protein sequence ID" value="KAJ1917262.1"/>
    <property type="molecule type" value="Genomic_DNA"/>
</dbReference>
<feature type="compositionally biased region" description="Polar residues" evidence="4">
    <location>
        <begin position="460"/>
        <end position="518"/>
    </location>
</feature>
<dbReference type="InterPro" id="IPR011009">
    <property type="entry name" value="Kinase-like_dom_sf"/>
</dbReference>
<feature type="region of interest" description="Disordered" evidence="4">
    <location>
        <begin position="370"/>
        <end position="528"/>
    </location>
</feature>
<accession>A0A9W8A0X6</accession>
<feature type="region of interest" description="Disordered" evidence="4">
    <location>
        <begin position="170"/>
        <end position="189"/>
    </location>
</feature>
<dbReference type="SUPFAM" id="SSF56112">
    <property type="entry name" value="Protein kinase-like (PK-like)"/>
    <property type="match status" value="2"/>
</dbReference>
<feature type="region of interest" description="Disordered" evidence="4">
    <location>
        <begin position="990"/>
        <end position="1019"/>
    </location>
</feature>
<feature type="region of interest" description="Disordered" evidence="4">
    <location>
        <begin position="825"/>
        <end position="845"/>
    </location>
</feature>
<feature type="compositionally biased region" description="Polar residues" evidence="4">
    <location>
        <begin position="404"/>
        <end position="424"/>
    </location>
</feature>
<dbReference type="GO" id="GO:0005737">
    <property type="term" value="C:cytoplasm"/>
    <property type="evidence" value="ECO:0007669"/>
    <property type="project" value="TreeGrafter"/>
</dbReference>
<protein>
    <recommendedName>
        <fullName evidence="5">Protein kinase domain-containing protein</fullName>
    </recommendedName>
</protein>
<feature type="compositionally biased region" description="Low complexity" evidence="4">
    <location>
        <begin position="373"/>
        <end position="390"/>
    </location>
</feature>
<evidence type="ECO:0000313" key="6">
    <source>
        <dbReference type="EMBL" id="KAJ1917262.1"/>
    </source>
</evidence>
<proteinExistence type="predicted"/>
<evidence type="ECO:0000256" key="3">
    <source>
        <dbReference type="PROSITE-ProRule" id="PRU10141"/>
    </source>
</evidence>
<feature type="compositionally biased region" description="Basic residues" evidence="4">
    <location>
        <begin position="760"/>
        <end position="774"/>
    </location>
</feature>
<evidence type="ECO:0000313" key="7">
    <source>
        <dbReference type="Proteomes" id="UP001150538"/>
    </source>
</evidence>
<dbReference type="PROSITE" id="PS00108">
    <property type="entry name" value="PROTEIN_KINASE_ST"/>
    <property type="match status" value="1"/>
</dbReference>
<feature type="domain" description="Protein kinase" evidence="5">
    <location>
        <begin position="569"/>
        <end position="1320"/>
    </location>
</feature>
<reference evidence="6" key="1">
    <citation type="submission" date="2022-07" db="EMBL/GenBank/DDBJ databases">
        <title>Phylogenomic reconstructions and comparative analyses of Kickxellomycotina fungi.</title>
        <authorList>
            <person name="Reynolds N.K."/>
            <person name="Stajich J.E."/>
            <person name="Barry K."/>
            <person name="Grigoriev I.V."/>
            <person name="Crous P."/>
            <person name="Smith M.E."/>
        </authorList>
    </citation>
    <scope>NUCLEOTIDE SEQUENCE</scope>
    <source>
        <strain evidence="6">NBRC 100468</strain>
    </source>
</reference>
<keyword evidence="2 3" id="KW-0067">ATP-binding</keyword>
<dbReference type="GO" id="GO:0035556">
    <property type="term" value="P:intracellular signal transduction"/>
    <property type="evidence" value="ECO:0007669"/>
    <property type="project" value="TreeGrafter"/>
</dbReference>
<dbReference type="PROSITE" id="PS00107">
    <property type="entry name" value="PROTEIN_KINASE_ATP"/>
    <property type="match status" value="1"/>
</dbReference>
<dbReference type="InterPro" id="IPR017441">
    <property type="entry name" value="Protein_kinase_ATP_BS"/>
</dbReference>
<dbReference type="GO" id="GO:0005524">
    <property type="term" value="F:ATP binding"/>
    <property type="evidence" value="ECO:0007669"/>
    <property type="project" value="UniProtKB-UniRule"/>
</dbReference>
<feature type="compositionally biased region" description="Low complexity" evidence="4">
    <location>
        <begin position="221"/>
        <end position="238"/>
    </location>
</feature>
<dbReference type="PANTHER" id="PTHR24346:SF77">
    <property type="entry name" value="SERINE THREONINE PROTEIN KINASE"/>
    <property type="match status" value="1"/>
</dbReference>
<organism evidence="6 7">
    <name type="scientific">Mycoemilia scoparia</name>
    <dbReference type="NCBI Taxonomy" id="417184"/>
    <lineage>
        <taxon>Eukaryota</taxon>
        <taxon>Fungi</taxon>
        <taxon>Fungi incertae sedis</taxon>
        <taxon>Zoopagomycota</taxon>
        <taxon>Kickxellomycotina</taxon>
        <taxon>Kickxellomycetes</taxon>
        <taxon>Kickxellales</taxon>
        <taxon>Kickxellaceae</taxon>
        <taxon>Mycoemilia</taxon>
    </lineage>
</organism>
<feature type="region of interest" description="Disordered" evidence="4">
    <location>
        <begin position="1"/>
        <end position="20"/>
    </location>
</feature>
<feature type="compositionally biased region" description="Polar residues" evidence="4">
    <location>
        <begin position="991"/>
        <end position="1006"/>
    </location>
</feature>
<evidence type="ECO:0000256" key="4">
    <source>
        <dbReference type="SAM" id="MobiDB-lite"/>
    </source>
</evidence>
<feature type="region of interest" description="Disordered" evidence="4">
    <location>
        <begin position="1080"/>
        <end position="1122"/>
    </location>
</feature>
<comment type="caution">
    <text evidence="6">The sequence shown here is derived from an EMBL/GenBank/DDBJ whole genome shotgun (WGS) entry which is preliminary data.</text>
</comment>
<evidence type="ECO:0000259" key="5">
    <source>
        <dbReference type="PROSITE" id="PS50011"/>
    </source>
</evidence>
<dbReference type="InterPro" id="IPR000719">
    <property type="entry name" value="Prot_kinase_dom"/>
</dbReference>
<feature type="region of interest" description="Disordered" evidence="4">
    <location>
        <begin position="199"/>
        <end position="287"/>
    </location>
</feature>
<keyword evidence="7" id="KW-1185">Reference proteome</keyword>
<feature type="compositionally biased region" description="Basic residues" evidence="4">
    <location>
        <begin position="112"/>
        <end position="124"/>
    </location>
</feature>
<evidence type="ECO:0000256" key="2">
    <source>
        <dbReference type="ARBA" id="ARBA00022840"/>
    </source>
</evidence>
<feature type="compositionally biased region" description="Basic and acidic residues" evidence="4">
    <location>
        <begin position="775"/>
        <end position="785"/>
    </location>
</feature>